<accession>A0AC60QYL1</accession>
<comment type="caution">
    <text evidence="1">The sequence shown here is derived from an EMBL/GenBank/DDBJ whole genome shotgun (WGS) entry which is preliminary data.</text>
</comment>
<proteinExistence type="predicted"/>
<dbReference type="Proteomes" id="UP000805193">
    <property type="component" value="Unassembled WGS sequence"/>
</dbReference>
<organism evidence="1 2">
    <name type="scientific">Ixodes persulcatus</name>
    <name type="common">Taiga tick</name>
    <dbReference type="NCBI Taxonomy" id="34615"/>
    <lineage>
        <taxon>Eukaryota</taxon>
        <taxon>Metazoa</taxon>
        <taxon>Ecdysozoa</taxon>
        <taxon>Arthropoda</taxon>
        <taxon>Chelicerata</taxon>
        <taxon>Arachnida</taxon>
        <taxon>Acari</taxon>
        <taxon>Parasitiformes</taxon>
        <taxon>Ixodida</taxon>
        <taxon>Ixodoidea</taxon>
        <taxon>Ixodidae</taxon>
        <taxon>Ixodinae</taxon>
        <taxon>Ixodes</taxon>
    </lineage>
</organism>
<keyword evidence="2" id="KW-1185">Reference proteome</keyword>
<name>A0AC60QYL1_IXOPE</name>
<sequence>MDAIDVHRLTLLNEPDQPTRIGNSVSRDTFLDLTLVRTHDECTWTNVAESTGLDHLIIETQVPVVFNHKRGRPQRLVKAGAFR</sequence>
<evidence type="ECO:0000313" key="1">
    <source>
        <dbReference type="EMBL" id="KAG0444126.1"/>
    </source>
</evidence>
<gene>
    <name evidence="1" type="ORF">HPB47_014147</name>
</gene>
<dbReference type="EMBL" id="JABSTQ010002446">
    <property type="protein sequence ID" value="KAG0444126.1"/>
    <property type="molecule type" value="Genomic_DNA"/>
</dbReference>
<protein>
    <submittedName>
        <fullName evidence="1">Uncharacterized protein</fullName>
    </submittedName>
</protein>
<evidence type="ECO:0000313" key="2">
    <source>
        <dbReference type="Proteomes" id="UP000805193"/>
    </source>
</evidence>
<reference evidence="1 2" key="1">
    <citation type="journal article" date="2020" name="Cell">
        <title>Large-Scale Comparative Analyses of Tick Genomes Elucidate Their Genetic Diversity and Vector Capacities.</title>
        <authorList>
            <consortium name="Tick Genome and Microbiome Consortium (TIGMIC)"/>
            <person name="Jia N."/>
            <person name="Wang J."/>
            <person name="Shi W."/>
            <person name="Du L."/>
            <person name="Sun Y."/>
            <person name="Zhan W."/>
            <person name="Jiang J.F."/>
            <person name="Wang Q."/>
            <person name="Zhang B."/>
            <person name="Ji P."/>
            <person name="Bell-Sakyi L."/>
            <person name="Cui X.M."/>
            <person name="Yuan T.T."/>
            <person name="Jiang B.G."/>
            <person name="Yang W.F."/>
            <person name="Lam T.T."/>
            <person name="Chang Q.C."/>
            <person name="Ding S.J."/>
            <person name="Wang X.J."/>
            <person name="Zhu J.G."/>
            <person name="Ruan X.D."/>
            <person name="Zhao L."/>
            <person name="Wei J.T."/>
            <person name="Ye R.Z."/>
            <person name="Que T.C."/>
            <person name="Du C.H."/>
            <person name="Zhou Y.H."/>
            <person name="Cheng J.X."/>
            <person name="Dai P.F."/>
            <person name="Guo W.B."/>
            <person name="Han X.H."/>
            <person name="Huang E.J."/>
            <person name="Li L.F."/>
            <person name="Wei W."/>
            <person name="Gao Y.C."/>
            <person name="Liu J.Z."/>
            <person name="Shao H.Z."/>
            <person name="Wang X."/>
            <person name="Wang C.C."/>
            <person name="Yang T.C."/>
            <person name="Huo Q.B."/>
            <person name="Li W."/>
            <person name="Chen H.Y."/>
            <person name="Chen S.E."/>
            <person name="Zhou L.G."/>
            <person name="Ni X.B."/>
            <person name="Tian J.H."/>
            <person name="Sheng Y."/>
            <person name="Liu T."/>
            <person name="Pan Y.S."/>
            <person name="Xia L.Y."/>
            <person name="Li J."/>
            <person name="Zhao F."/>
            <person name="Cao W.C."/>
        </authorList>
    </citation>
    <scope>NUCLEOTIDE SEQUENCE [LARGE SCALE GENOMIC DNA]</scope>
    <source>
        <strain evidence="1">Iper-2018</strain>
    </source>
</reference>